<dbReference type="RefSeq" id="WP_093260736.1">
    <property type="nucleotide sequence ID" value="NZ_FNOK01000002.1"/>
</dbReference>
<name>A0A1H2S654_9PSEU</name>
<evidence type="ECO:0000313" key="1">
    <source>
        <dbReference type="EMBL" id="SDW26965.1"/>
    </source>
</evidence>
<dbReference type="Pfam" id="PF18855">
    <property type="entry name" value="baeRF_family11"/>
    <property type="match status" value="1"/>
</dbReference>
<accession>A0A1H2S654</accession>
<reference evidence="2" key="1">
    <citation type="submission" date="2016-10" db="EMBL/GenBank/DDBJ databases">
        <authorList>
            <person name="Varghese N."/>
            <person name="Submissions S."/>
        </authorList>
    </citation>
    <scope>NUCLEOTIDE SEQUENCE [LARGE SCALE GENOMIC DNA]</scope>
    <source>
        <strain evidence="2">CGMCC 4.3530</strain>
    </source>
</reference>
<protein>
    <submittedName>
        <fullName evidence="1">Peptide chain release factor 1 (ERF1)</fullName>
    </submittedName>
</protein>
<organism evidence="1 2">
    <name type="scientific">Saccharopolyspora shandongensis</name>
    <dbReference type="NCBI Taxonomy" id="418495"/>
    <lineage>
        <taxon>Bacteria</taxon>
        <taxon>Bacillati</taxon>
        <taxon>Actinomycetota</taxon>
        <taxon>Actinomycetes</taxon>
        <taxon>Pseudonocardiales</taxon>
        <taxon>Pseudonocardiaceae</taxon>
        <taxon>Saccharopolyspora</taxon>
    </lineage>
</organism>
<evidence type="ECO:0000313" key="2">
    <source>
        <dbReference type="Proteomes" id="UP000199529"/>
    </source>
</evidence>
<proteinExistence type="predicted"/>
<dbReference type="STRING" id="418495.SAMN05216215_1002113"/>
<keyword evidence="2" id="KW-1185">Reference proteome</keyword>
<dbReference type="OrthoDB" id="242138at2"/>
<sequence>MAILHTDIPTRAQVDALLTAREPISVSLYLPTSPASGGDAERIELKNLAGQATDQLRRAGAAKEDLAGITGQLADLAEDEEFWRFQARSLALFATPTSLTTFRLPNRLNAVVEVSDRFHLKPLLRSITFPQTALLLALAQNSVRLLEVVPEMDPVVVDVPGMPADVESSVGKESVTDRLPRRRFQGGEGPKLRMGQFSRQVDRALRPVLRGDVPLVLAATEPLASIFRSVSTASELADVGLTGNPEESSDRELASAAREVLDDLHADRLRELRELHELRTGQGRAVTDIADVARHATMGAVDTVFVDIDNAVPGFIDEAGAVTFEQADDAVSYGVVDEIARRVWLTGGRVMAVRREDIPGGGATAAILRYAP</sequence>
<dbReference type="Proteomes" id="UP000199529">
    <property type="component" value="Unassembled WGS sequence"/>
</dbReference>
<dbReference type="EMBL" id="FNOK01000002">
    <property type="protein sequence ID" value="SDW26965.1"/>
    <property type="molecule type" value="Genomic_DNA"/>
</dbReference>
<gene>
    <name evidence="1" type="ORF">SAMN05216215_1002113</name>
</gene>
<dbReference type="AlphaFoldDB" id="A0A1H2S654"/>
<dbReference type="InterPro" id="IPR041638">
    <property type="entry name" value="BaeRF_family11"/>
</dbReference>